<name>A0A5J5J203_9MICO</name>
<dbReference type="OrthoDB" id="9815444at2"/>
<evidence type="ECO:0000313" key="6">
    <source>
        <dbReference type="EMBL" id="KAA9108034.1"/>
    </source>
</evidence>
<organism evidence="6 7">
    <name type="scientific">Microbacterium rhizomatis</name>
    <dbReference type="NCBI Taxonomy" id="1631477"/>
    <lineage>
        <taxon>Bacteria</taxon>
        <taxon>Bacillati</taxon>
        <taxon>Actinomycetota</taxon>
        <taxon>Actinomycetes</taxon>
        <taxon>Micrococcales</taxon>
        <taxon>Microbacteriaceae</taxon>
        <taxon>Microbacterium</taxon>
    </lineage>
</organism>
<dbReference type="InterPro" id="IPR006059">
    <property type="entry name" value="SBP"/>
</dbReference>
<gene>
    <name evidence="6" type="ORF">F6B43_11495</name>
</gene>
<dbReference type="PANTHER" id="PTHR30006">
    <property type="entry name" value="THIAMINE-BINDING PERIPLASMIC PROTEIN-RELATED"/>
    <property type="match status" value="1"/>
</dbReference>
<dbReference type="GO" id="GO:0030976">
    <property type="term" value="F:thiamine pyrophosphate binding"/>
    <property type="evidence" value="ECO:0007669"/>
    <property type="project" value="TreeGrafter"/>
</dbReference>
<evidence type="ECO:0000256" key="5">
    <source>
        <dbReference type="SAM" id="SignalP"/>
    </source>
</evidence>
<dbReference type="PROSITE" id="PS51257">
    <property type="entry name" value="PROKAR_LIPOPROTEIN"/>
    <property type="match status" value="1"/>
</dbReference>
<dbReference type="AlphaFoldDB" id="A0A5J5J203"/>
<evidence type="ECO:0000256" key="4">
    <source>
        <dbReference type="ARBA" id="ARBA00022764"/>
    </source>
</evidence>
<protein>
    <submittedName>
        <fullName evidence="6">Extracellular solute-binding protein</fullName>
    </submittedName>
</protein>
<evidence type="ECO:0000313" key="7">
    <source>
        <dbReference type="Proteomes" id="UP000325827"/>
    </source>
</evidence>
<dbReference type="GO" id="GO:0030975">
    <property type="term" value="F:thiamine binding"/>
    <property type="evidence" value="ECO:0007669"/>
    <property type="project" value="TreeGrafter"/>
</dbReference>
<evidence type="ECO:0000256" key="2">
    <source>
        <dbReference type="ARBA" id="ARBA00022448"/>
    </source>
</evidence>
<keyword evidence="3 5" id="KW-0732">Signal</keyword>
<dbReference type="EMBL" id="VYSA01000002">
    <property type="protein sequence ID" value="KAA9108034.1"/>
    <property type="molecule type" value="Genomic_DNA"/>
</dbReference>
<feature type="chain" id="PRO_5039643718" evidence="5">
    <location>
        <begin position="25"/>
        <end position="359"/>
    </location>
</feature>
<sequence length="359" mass="38541">MKTSTTLRRSAASALALVATAALAVGCAGSTGTSPSASDASAAPLSGNLIWADYGGPTNESRQIAYFDGFQDKTGVEVVSTSIEDSIYNGMLAGEPGDYDLFQIAAADVLTYGDNLVEVPESSRGDLLDPKLSPYFVGGFYIGIAQGWLTQTFPNGGPQNWADFFDTTKFPGKRAWPGAPGSYDQSFEIALLADGVAPEDLYPIDFERAKKKLDTLRGDMIFYQSYPEVQQLLTSGSAALAVTVTGQYTALERAGQDVTVQWNQAFVNPNGFVIPKNAANPDAALALAAWMRDPKNQAVFTERTLYGPVNKDVFDYLDADVAAKVANSPDHDNVLYNDDQWRADNTTALLDNYTAWLAG</sequence>
<dbReference type="PANTHER" id="PTHR30006:SF3">
    <property type="entry name" value="THIAMINE-BINDING PERIPLASMIC PROTEIN"/>
    <property type="match status" value="1"/>
</dbReference>
<dbReference type="Proteomes" id="UP000325827">
    <property type="component" value="Unassembled WGS sequence"/>
</dbReference>
<dbReference type="RefSeq" id="WP_150449065.1">
    <property type="nucleotide sequence ID" value="NZ_VYSA01000002.1"/>
</dbReference>
<comment type="subcellular location">
    <subcellularLocation>
        <location evidence="1">Periplasm</location>
    </subcellularLocation>
</comment>
<proteinExistence type="predicted"/>
<keyword evidence="4" id="KW-0574">Periplasm</keyword>
<accession>A0A5J5J203</accession>
<dbReference type="SUPFAM" id="SSF53850">
    <property type="entry name" value="Periplasmic binding protein-like II"/>
    <property type="match status" value="1"/>
</dbReference>
<dbReference type="Gene3D" id="3.40.190.10">
    <property type="entry name" value="Periplasmic binding protein-like II"/>
    <property type="match status" value="2"/>
</dbReference>
<reference evidence="7" key="1">
    <citation type="submission" date="2019-09" db="EMBL/GenBank/DDBJ databases">
        <title>Mumia zhuanghuii sp. nov. isolated from the intestinal contents of plateau pika (Ochotona curzoniae) in the Qinghai-Tibet plateau of China.</title>
        <authorList>
            <person name="Tian Z."/>
        </authorList>
    </citation>
    <scope>NUCLEOTIDE SEQUENCE [LARGE SCALE GENOMIC DNA]</scope>
    <source>
        <strain evidence="7">JCM 30598</strain>
    </source>
</reference>
<evidence type="ECO:0000256" key="1">
    <source>
        <dbReference type="ARBA" id="ARBA00004418"/>
    </source>
</evidence>
<keyword evidence="7" id="KW-1185">Reference proteome</keyword>
<evidence type="ECO:0000256" key="3">
    <source>
        <dbReference type="ARBA" id="ARBA00022729"/>
    </source>
</evidence>
<comment type="caution">
    <text evidence="6">The sequence shown here is derived from an EMBL/GenBank/DDBJ whole genome shotgun (WGS) entry which is preliminary data.</text>
</comment>
<keyword evidence="2" id="KW-0813">Transport</keyword>
<dbReference type="Pfam" id="PF13416">
    <property type="entry name" value="SBP_bac_8"/>
    <property type="match status" value="1"/>
</dbReference>
<dbReference type="GO" id="GO:0030288">
    <property type="term" value="C:outer membrane-bounded periplasmic space"/>
    <property type="evidence" value="ECO:0007669"/>
    <property type="project" value="TreeGrafter"/>
</dbReference>
<dbReference type="GO" id="GO:0015888">
    <property type="term" value="P:thiamine transport"/>
    <property type="evidence" value="ECO:0007669"/>
    <property type="project" value="TreeGrafter"/>
</dbReference>
<feature type="signal peptide" evidence="5">
    <location>
        <begin position="1"/>
        <end position="24"/>
    </location>
</feature>